<evidence type="ECO:0000313" key="5">
    <source>
        <dbReference type="EMBL" id="PZO60260.1"/>
    </source>
</evidence>
<dbReference type="Gene3D" id="3.30.505.50">
    <property type="entry name" value="Sigma 54 modulation/S30EA ribosomal protein, C-terminal domain"/>
    <property type="match status" value="1"/>
</dbReference>
<organism evidence="5 6">
    <name type="scientific">Phormidesmis priestleyi</name>
    <dbReference type="NCBI Taxonomy" id="268141"/>
    <lineage>
        <taxon>Bacteria</taxon>
        <taxon>Bacillati</taxon>
        <taxon>Cyanobacteriota</taxon>
        <taxon>Cyanophyceae</taxon>
        <taxon>Leptolyngbyales</taxon>
        <taxon>Leptolyngbyaceae</taxon>
        <taxon>Phormidesmis</taxon>
    </lineage>
</organism>
<proteinExistence type="inferred from homology"/>
<dbReference type="GO" id="GO:0043024">
    <property type="term" value="F:ribosomal small subunit binding"/>
    <property type="evidence" value="ECO:0007669"/>
    <property type="project" value="TreeGrafter"/>
</dbReference>
<dbReference type="AlphaFoldDB" id="A0A2W4XRV1"/>
<reference evidence="5 6" key="2">
    <citation type="submission" date="2018-06" db="EMBL/GenBank/DDBJ databases">
        <title>Metagenomic assembly of (sub)arctic Cyanobacteria and their associated microbiome from non-axenic cultures.</title>
        <authorList>
            <person name="Baurain D."/>
        </authorList>
    </citation>
    <scope>NUCLEOTIDE SEQUENCE [LARGE SCALE GENOMIC DNA]</scope>
    <source>
        <strain evidence="5">ULC027bin1</strain>
    </source>
</reference>
<dbReference type="HAMAP" id="MF_00839">
    <property type="entry name" value="HPF"/>
    <property type="match status" value="1"/>
</dbReference>
<dbReference type="Proteomes" id="UP000249794">
    <property type="component" value="Unassembled WGS sequence"/>
</dbReference>
<comment type="similarity">
    <text evidence="2">Belongs to the HPF/YfiA ribosome-associated protein family. Long HPF subfamily.</text>
</comment>
<dbReference type="NCBIfam" id="TIGR00741">
    <property type="entry name" value="yfiA"/>
    <property type="match status" value="1"/>
</dbReference>
<feature type="domain" description="Sigma 54 modulation/S30EA ribosomal protein C-terminal" evidence="4">
    <location>
        <begin position="140"/>
        <end position="193"/>
    </location>
</feature>
<dbReference type="SUPFAM" id="SSF69754">
    <property type="entry name" value="Ribosome binding protein Y (YfiA homologue)"/>
    <property type="match status" value="1"/>
</dbReference>
<gene>
    <name evidence="5" type="primary">raiA</name>
    <name evidence="2" type="synonym">hpf</name>
    <name evidence="5" type="ORF">DCF15_02565</name>
</gene>
<dbReference type="InterPro" id="IPR032528">
    <property type="entry name" value="Ribosom_S30AE_C"/>
</dbReference>
<dbReference type="CDD" id="cd00552">
    <property type="entry name" value="RaiA"/>
    <property type="match status" value="1"/>
</dbReference>
<evidence type="ECO:0000313" key="6">
    <source>
        <dbReference type="Proteomes" id="UP000249794"/>
    </source>
</evidence>
<dbReference type="GO" id="GO:0045900">
    <property type="term" value="P:negative regulation of translational elongation"/>
    <property type="evidence" value="ECO:0007669"/>
    <property type="project" value="TreeGrafter"/>
</dbReference>
<dbReference type="InterPro" id="IPR038416">
    <property type="entry name" value="Ribosom_S30AE_C_sf"/>
</dbReference>
<dbReference type="InterPro" id="IPR003489">
    <property type="entry name" value="RHF/RaiA"/>
</dbReference>
<dbReference type="Gene3D" id="3.30.160.100">
    <property type="entry name" value="Ribosome hibernation promotion factor-like"/>
    <property type="match status" value="1"/>
</dbReference>
<dbReference type="InterPro" id="IPR036567">
    <property type="entry name" value="RHF-like"/>
</dbReference>
<comment type="subunit">
    <text evidence="2">Interacts with 100S ribosomes.</text>
</comment>
<keyword evidence="2" id="KW-0963">Cytoplasm</keyword>
<protein>
    <recommendedName>
        <fullName evidence="2">Ribosome hibernation promoting factor</fullName>
        <shortName evidence="2">HPF</shortName>
    </recommendedName>
</protein>
<evidence type="ECO:0000256" key="2">
    <source>
        <dbReference type="HAMAP-Rule" id="MF_00839"/>
    </source>
</evidence>
<dbReference type="PANTHER" id="PTHR33231">
    <property type="entry name" value="30S RIBOSOMAL PROTEIN"/>
    <property type="match status" value="1"/>
</dbReference>
<feature type="region of interest" description="Disordered" evidence="3">
    <location>
        <begin position="195"/>
        <end position="236"/>
    </location>
</feature>
<evidence type="ECO:0000256" key="1">
    <source>
        <dbReference type="ARBA" id="ARBA00022845"/>
    </source>
</evidence>
<comment type="subcellular location">
    <subcellularLocation>
        <location evidence="2">Cytoplasm</location>
    </subcellularLocation>
</comment>
<evidence type="ECO:0000259" key="4">
    <source>
        <dbReference type="Pfam" id="PF16321"/>
    </source>
</evidence>
<name>A0A2W4XRV1_9CYAN</name>
<accession>A0A2W4XRV1</accession>
<dbReference type="GO" id="GO:0022627">
    <property type="term" value="C:cytosolic small ribosomal subunit"/>
    <property type="evidence" value="ECO:0007669"/>
    <property type="project" value="TreeGrafter"/>
</dbReference>
<dbReference type="InterPro" id="IPR034694">
    <property type="entry name" value="HPF_long/plastid"/>
</dbReference>
<dbReference type="Pfam" id="PF02482">
    <property type="entry name" value="Ribosomal_S30AE"/>
    <property type="match status" value="1"/>
</dbReference>
<dbReference type="InterPro" id="IPR050574">
    <property type="entry name" value="HPF/YfiA_ribosome-assoc"/>
</dbReference>
<keyword evidence="1 2" id="KW-0810">Translation regulation</keyword>
<dbReference type="Pfam" id="PF16321">
    <property type="entry name" value="Ribosom_S30AE_C"/>
    <property type="match status" value="1"/>
</dbReference>
<reference evidence="6" key="1">
    <citation type="submission" date="2018-04" db="EMBL/GenBank/DDBJ databases">
        <authorList>
            <person name="Cornet L."/>
        </authorList>
    </citation>
    <scope>NUCLEOTIDE SEQUENCE [LARGE SCALE GENOMIC DNA]</scope>
</reference>
<dbReference type="PANTHER" id="PTHR33231:SF1">
    <property type="entry name" value="30S RIBOSOMAL PROTEIN"/>
    <property type="match status" value="1"/>
</dbReference>
<dbReference type="EMBL" id="QBMP01000013">
    <property type="protein sequence ID" value="PZO60260.1"/>
    <property type="molecule type" value="Genomic_DNA"/>
</dbReference>
<evidence type="ECO:0000256" key="3">
    <source>
        <dbReference type="SAM" id="MobiDB-lite"/>
    </source>
</evidence>
<comment type="function">
    <text evidence="2">Required for dimerization of active 70S ribosomes into 100S ribosomes in stationary phase; 100S ribosomes are translationally inactive and sometimes present during exponential growth.</text>
</comment>
<sequence>MKLVIQGKNIEITDAMRAHVQQKIEKATAHFQPLISKVDVNLSVQNNPRIAPNQSTEVTLFLSNAIVRAEESSESLYASIDMVTDKITRQLRKYKGKRRHQDHTSVRPTDIDKALSNAEITPENSADISEVISHQPALPAAVVRTKYFAMPPMSVQEALENLELVGHDFYMFRNIDSNEINVIYERNHGGYGLLLPRQNHGKSHGQSDDGAAQNDQKEATISNVTPPKISPISLAS</sequence>
<comment type="caution">
    <text evidence="5">The sequence shown here is derived from an EMBL/GenBank/DDBJ whole genome shotgun (WGS) entry which is preliminary data.</text>
</comment>